<feature type="compositionally biased region" description="Basic residues" evidence="1">
    <location>
        <begin position="139"/>
        <end position="148"/>
    </location>
</feature>
<dbReference type="STRING" id="1631249.BQ8794_690003"/>
<evidence type="ECO:0000256" key="1">
    <source>
        <dbReference type="SAM" id="MobiDB-lite"/>
    </source>
</evidence>
<proteinExistence type="predicted"/>
<evidence type="ECO:0000313" key="3">
    <source>
        <dbReference type="Proteomes" id="UP000188388"/>
    </source>
</evidence>
<reference evidence="3" key="1">
    <citation type="submission" date="2017-01" db="EMBL/GenBank/DDBJ databases">
        <authorList>
            <person name="Brunel B."/>
        </authorList>
    </citation>
    <scope>NUCLEOTIDE SEQUENCE [LARGE SCALE GENOMIC DNA]</scope>
</reference>
<dbReference type="Proteomes" id="UP000188388">
    <property type="component" value="Unassembled WGS sequence"/>
</dbReference>
<accession>A0A1R3VJL3</accession>
<evidence type="ECO:0000313" key="2">
    <source>
        <dbReference type="EMBL" id="SIT59068.1"/>
    </source>
</evidence>
<dbReference type="AlphaFoldDB" id="A0A1R3VJL3"/>
<keyword evidence="3" id="KW-1185">Reference proteome</keyword>
<gene>
    <name evidence="2" type="ORF">BQ8794_690003</name>
</gene>
<dbReference type="EMBL" id="FTPD01000066">
    <property type="protein sequence ID" value="SIT59068.1"/>
    <property type="molecule type" value="Genomic_DNA"/>
</dbReference>
<protein>
    <submittedName>
        <fullName evidence="2">Uncharacterized protein</fullName>
    </submittedName>
</protein>
<sequence>MRKNHCHGTSALLRHARLALMPKYWQHHRAIDRPPNTLYVLCTQISRFVDRSSHHDPVVSHHAAGISLRELVAPRYRPELHYMRGPGPAYTRRAVMVGARSGSADCNLWPLCRHIVISVASLTTAARPHPARHDAAGPGRRRTSRRYTGRLPPDIRCDGASCVANRCAAAGMVLSFSRWSGYDSREVADNEIGEQPEGYVIKWMGEVITYAEGWQTLVVVRAPQPFAEALSKLPDYDRKRIAEAASASALRVGTWGSEAWESAFPLALTPAMSASGGRQGPAE</sequence>
<organism evidence="2 3">
    <name type="scientific">Mesorhizobium prunaredense</name>
    <dbReference type="NCBI Taxonomy" id="1631249"/>
    <lineage>
        <taxon>Bacteria</taxon>
        <taxon>Pseudomonadati</taxon>
        <taxon>Pseudomonadota</taxon>
        <taxon>Alphaproteobacteria</taxon>
        <taxon>Hyphomicrobiales</taxon>
        <taxon>Phyllobacteriaceae</taxon>
        <taxon>Mesorhizobium</taxon>
    </lineage>
</organism>
<feature type="region of interest" description="Disordered" evidence="1">
    <location>
        <begin position="128"/>
        <end position="150"/>
    </location>
</feature>
<name>A0A1R3VJL3_9HYPH</name>